<comment type="subcellular location">
    <subcellularLocation>
        <location evidence="1">Cell membrane</location>
        <topology evidence="1">Multi-pass membrane protein</topology>
    </subcellularLocation>
</comment>
<dbReference type="SUPFAM" id="SSF103481">
    <property type="entry name" value="Multidrug resistance efflux transporter EmrE"/>
    <property type="match status" value="2"/>
</dbReference>
<keyword evidence="5 6" id="KW-0472">Membrane</keyword>
<evidence type="ECO:0000256" key="4">
    <source>
        <dbReference type="ARBA" id="ARBA00022989"/>
    </source>
</evidence>
<feature type="transmembrane region" description="Helical" evidence="6">
    <location>
        <begin position="41"/>
        <end position="62"/>
    </location>
</feature>
<feature type="transmembrane region" description="Helical" evidence="6">
    <location>
        <begin position="238"/>
        <end position="259"/>
    </location>
</feature>
<dbReference type="InterPro" id="IPR000620">
    <property type="entry name" value="EamA_dom"/>
</dbReference>
<dbReference type="AlphaFoldDB" id="A0A1Z3NC35"/>
<dbReference type="Pfam" id="PF00892">
    <property type="entry name" value="EamA"/>
    <property type="match status" value="1"/>
</dbReference>
<evidence type="ECO:0000256" key="3">
    <source>
        <dbReference type="ARBA" id="ARBA00022692"/>
    </source>
</evidence>
<feature type="transmembrane region" description="Helical" evidence="6">
    <location>
        <begin position="178"/>
        <end position="196"/>
    </location>
</feature>
<evidence type="ECO:0000313" key="9">
    <source>
        <dbReference type="Proteomes" id="UP000197003"/>
    </source>
</evidence>
<evidence type="ECO:0000256" key="5">
    <source>
        <dbReference type="ARBA" id="ARBA00023136"/>
    </source>
</evidence>
<feature type="transmembrane region" description="Helical" evidence="6">
    <location>
        <begin position="208"/>
        <end position="226"/>
    </location>
</feature>
<dbReference type="Gene3D" id="1.10.3730.20">
    <property type="match status" value="1"/>
</dbReference>
<feature type="transmembrane region" description="Helical" evidence="6">
    <location>
        <begin position="14"/>
        <end position="35"/>
    </location>
</feature>
<evidence type="ECO:0000256" key="6">
    <source>
        <dbReference type="SAM" id="Phobius"/>
    </source>
</evidence>
<evidence type="ECO:0000259" key="7">
    <source>
        <dbReference type="Pfam" id="PF00892"/>
    </source>
</evidence>
<feature type="transmembrane region" description="Helical" evidence="6">
    <location>
        <begin position="145"/>
        <end position="166"/>
    </location>
</feature>
<dbReference type="PANTHER" id="PTHR42920:SF5">
    <property type="entry name" value="EAMA DOMAIN-CONTAINING PROTEIN"/>
    <property type="match status" value="1"/>
</dbReference>
<accession>A0A1Z3NC35</accession>
<gene>
    <name evidence="8" type="ORF">B9G79_16160</name>
</gene>
<dbReference type="Proteomes" id="UP000197003">
    <property type="component" value="Chromosome"/>
</dbReference>
<keyword evidence="2" id="KW-1003">Cell membrane</keyword>
<dbReference type="PANTHER" id="PTHR42920">
    <property type="entry name" value="OS03G0707200 PROTEIN-RELATED"/>
    <property type="match status" value="1"/>
</dbReference>
<keyword evidence="3 6" id="KW-0812">Transmembrane</keyword>
<feature type="transmembrane region" description="Helical" evidence="6">
    <location>
        <begin position="122"/>
        <end position="139"/>
    </location>
</feature>
<evidence type="ECO:0000313" key="8">
    <source>
        <dbReference type="EMBL" id="ASD64991.1"/>
    </source>
</evidence>
<dbReference type="EMBL" id="CP020946">
    <property type="protein sequence ID" value="ASD64991.1"/>
    <property type="molecule type" value="Genomic_DNA"/>
</dbReference>
<organism evidence="8 9">
    <name type="scientific">Bdellovibrio bacteriovorus</name>
    <dbReference type="NCBI Taxonomy" id="959"/>
    <lineage>
        <taxon>Bacteria</taxon>
        <taxon>Pseudomonadati</taxon>
        <taxon>Bdellovibrionota</taxon>
        <taxon>Bdellovibrionia</taxon>
        <taxon>Bdellovibrionales</taxon>
        <taxon>Pseudobdellovibrionaceae</taxon>
        <taxon>Bdellovibrio</taxon>
    </lineage>
</organism>
<dbReference type="InterPro" id="IPR037185">
    <property type="entry name" value="EmrE-like"/>
</dbReference>
<evidence type="ECO:0000256" key="1">
    <source>
        <dbReference type="ARBA" id="ARBA00004651"/>
    </source>
</evidence>
<reference evidence="8 9" key="1">
    <citation type="submission" date="2017-04" db="EMBL/GenBank/DDBJ databases">
        <title>Whole genome sequence of Bdellovibrio bacteriovorus strain SSB218315.</title>
        <authorList>
            <person name="Oyedara O."/>
            <person name="Rodriguez-Perez M.A."/>
        </authorList>
    </citation>
    <scope>NUCLEOTIDE SEQUENCE [LARGE SCALE GENOMIC DNA]</scope>
    <source>
        <strain evidence="8 9">SSB218315</strain>
    </source>
</reference>
<keyword evidence="4 6" id="KW-1133">Transmembrane helix</keyword>
<protein>
    <submittedName>
        <fullName evidence="8">EamA family transporter</fullName>
    </submittedName>
</protein>
<feature type="domain" description="EamA" evidence="7">
    <location>
        <begin position="148"/>
        <end position="278"/>
    </location>
</feature>
<name>A0A1Z3NC35_BDEBC</name>
<evidence type="ECO:0000256" key="2">
    <source>
        <dbReference type="ARBA" id="ARBA00022475"/>
    </source>
</evidence>
<feature type="transmembrane region" description="Helical" evidence="6">
    <location>
        <begin position="74"/>
        <end position="91"/>
    </location>
</feature>
<dbReference type="InterPro" id="IPR051258">
    <property type="entry name" value="Diverse_Substrate_Transporter"/>
</dbReference>
<feature type="transmembrane region" description="Helical" evidence="6">
    <location>
        <begin position="265"/>
        <end position="284"/>
    </location>
</feature>
<feature type="transmembrane region" description="Helical" evidence="6">
    <location>
        <begin position="97"/>
        <end position="115"/>
    </location>
</feature>
<sequence>MTEKPLVQPLYKSIYLILIAMLSIQFGASVAKGLFPVAGPAGTTALRVFISALILVLVMRPWREKFTASGLRRIAAYGISLGLMNLLFYFALERIPLGIAVALEFTGPLTVALLSSKRILDLVWAVLAGLGIYLILPLSEVSQALDMVGVLLALGAGLFWALYIVFGKSTGKENSSSATAAVGMCFAAAVTFPVGLYTNFDQVVDPSLWMIGFVIAILSSALPYSLEMKAMQNMPAKTFGILMSLEPAFATMIGILFLSESLMPSQWLAIGCIMAASAGSTLTAR</sequence>
<dbReference type="GO" id="GO:0005886">
    <property type="term" value="C:plasma membrane"/>
    <property type="evidence" value="ECO:0007669"/>
    <property type="project" value="UniProtKB-SubCell"/>
</dbReference>
<proteinExistence type="predicted"/>